<sequence length="130" mass="14555">MRPSFYGTGRRKEATAKVRLTAGSGKMAFNGKSLNEYFCGRKLLEFVINRPFTATQTLGRYDVAAELLGGGVPAQADAVRMGIARALVVMNPALKPTLKKEGLLTRDPRMKERKKYGLKRARRAFQYTKR</sequence>
<comment type="similarity">
    <text evidence="1 5 6">Belongs to the universal ribosomal protein uS9 family.</text>
</comment>
<dbReference type="Proteomes" id="UP000178724">
    <property type="component" value="Unassembled WGS sequence"/>
</dbReference>
<dbReference type="InterPro" id="IPR020574">
    <property type="entry name" value="Ribosomal_uS9_CS"/>
</dbReference>
<dbReference type="AlphaFoldDB" id="A0A1F4Q3S3"/>
<accession>A0A1F4Q3S3</accession>
<dbReference type="InterPro" id="IPR000754">
    <property type="entry name" value="Ribosomal_uS9"/>
</dbReference>
<evidence type="ECO:0000313" key="8">
    <source>
        <dbReference type="Proteomes" id="UP000178724"/>
    </source>
</evidence>
<keyword evidence="2 5" id="KW-0689">Ribosomal protein</keyword>
<dbReference type="GO" id="GO:0006412">
    <property type="term" value="P:translation"/>
    <property type="evidence" value="ECO:0007669"/>
    <property type="project" value="UniProtKB-UniRule"/>
</dbReference>
<dbReference type="Pfam" id="PF00380">
    <property type="entry name" value="Ribosomal_S9"/>
    <property type="match status" value="1"/>
</dbReference>
<evidence type="ECO:0000256" key="4">
    <source>
        <dbReference type="ARBA" id="ARBA00035259"/>
    </source>
</evidence>
<dbReference type="GO" id="GO:0003735">
    <property type="term" value="F:structural constituent of ribosome"/>
    <property type="evidence" value="ECO:0007669"/>
    <property type="project" value="InterPro"/>
</dbReference>
<evidence type="ECO:0000256" key="3">
    <source>
        <dbReference type="ARBA" id="ARBA00023274"/>
    </source>
</evidence>
<dbReference type="InterPro" id="IPR014721">
    <property type="entry name" value="Ribsml_uS5_D2-typ_fold_subgr"/>
</dbReference>
<dbReference type="NCBIfam" id="NF001099">
    <property type="entry name" value="PRK00132.1"/>
    <property type="match status" value="1"/>
</dbReference>
<dbReference type="EMBL" id="METM01000007">
    <property type="protein sequence ID" value="OGB90615.1"/>
    <property type="molecule type" value="Genomic_DNA"/>
</dbReference>
<evidence type="ECO:0000256" key="6">
    <source>
        <dbReference type="RuleBase" id="RU003815"/>
    </source>
</evidence>
<evidence type="ECO:0000256" key="5">
    <source>
        <dbReference type="HAMAP-Rule" id="MF_00532"/>
    </source>
</evidence>
<evidence type="ECO:0000313" key="7">
    <source>
        <dbReference type="EMBL" id="OGB90615.1"/>
    </source>
</evidence>
<comment type="caution">
    <text evidence="7">The sequence shown here is derived from an EMBL/GenBank/DDBJ whole genome shotgun (WGS) entry which is preliminary data.</text>
</comment>
<name>A0A1F4Q3S3_UNCSA</name>
<dbReference type="HAMAP" id="MF_00532_B">
    <property type="entry name" value="Ribosomal_uS9_B"/>
    <property type="match status" value="1"/>
</dbReference>
<dbReference type="InterPro" id="IPR020568">
    <property type="entry name" value="Ribosomal_Su5_D2-typ_SF"/>
</dbReference>
<gene>
    <name evidence="5" type="primary">rpsI</name>
    <name evidence="7" type="ORF">A2625_03300</name>
</gene>
<evidence type="ECO:0000256" key="1">
    <source>
        <dbReference type="ARBA" id="ARBA00005251"/>
    </source>
</evidence>
<dbReference type="PANTHER" id="PTHR21569">
    <property type="entry name" value="RIBOSOMAL PROTEIN S9"/>
    <property type="match status" value="1"/>
</dbReference>
<dbReference type="GO" id="GO:0022627">
    <property type="term" value="C:cytosolic small ribosomal subunit"/>
    <property type="evidence" value="ECO:0007669"/>
    <property type="project" value="TreeGrafter"/>
</dbReference>
<dbReference type="PROSITE" id="PS00360">
    <property type="entry name" value="RIBOSOMAL_S9"/>
    <property type="match status" value="1"/>
</dbReference>
<dbReference type="InterPro" id="IPR023035">
    <property type="entry name" value="Ribosomal_uS9_bac/plastid"/>
</dbReference>
<dbReference type="PANTHER" id="PTHR21569:SF1">
    <property type="entry name" value="SMALL RIBOSOMAL SUBUNIT PROTEIN US9M"/>
    <property type="match status" value="1"/>
</dbReference>
<protein>
    <recommendedName>
        <fullName evidence="4 5">Small ribosomal subunit protein uS9</fullName>
    </recommendedName>
</protein>
<dbReference type="Gene3D" id="3.30.230.10">
    <property type="match status" value="1"/>
</dbReference>
<reference evidence="7 8" key="1">
    <citation type="journal article" date="2016" name="Nat. Commun.">
        <title>Thousands of microbial genomes shed light on interconnected biogeochemical processes in an aquifer system.</title>
        <authorList>
            <person name="Anantharaman K."/>
            <person name="Brown C.T."/>
            <person name="Hug L.A."/>
            <person name="Sharon I."/>
            <person name="Castelle C.J."/>
            <person name="Probst A.J."/>
            <person name="Thomas B.C."/>
            <person name="Singh A."/>
            <person name="Wilkins M.J."/>
            <person name="Karaoz U."/>
            <person name="Brodie E.L."/>
            <person name="Williams K.H."/>
            <person name="Hubbard S.S."/>
            <person name="Banfield J.F."/>
        </authorList>
    </citation>
    <scope>NUCLEOTIDE SEQUENCE [LARGE SCALE GENOMIC DNA]</scope>
</reference>
<organism evidence="7 8">
    <name type="scientific">candidate division WOR-1 bacterium RIFCSPHIGHO2_01_FULL_53_15</name>
    <dbReference type="NCBI Taxonomy" id="1802564"/>
    <lineage>
        <taxon>Bacteria</taxon>
        <taxon>Bacillati</taxon>
        <taxon>Saganbacteria</taxon>
    </lineage>
</organism>
<keyword evidence="3 5" id="KW-0687">Ribonucleoprotein</keyword>
<evidence type="ECO:0000256" key="2">
    <source>
        <dbReference type="ARBA" id="ARBA00022980"/>
    </source>
</evidence>
<proteinExistence type="inferred from homology"/>
<dbReference type="SUPFAM" id="SSF54211">
    <property type="entry name" value="Ribosomal protein S5 domain 2-like"/>
    <property type="match status" value="1"/>
</dbReference>
<dbReference type="FunFam" id="3.30.230.10:FF:000001">
    <property type="entry name" value="30S ribosomal protein S9"/>
    <property type="match status" value="1"/>
</dbReference>
<dbReference type="GO" id="GO:0003723">
    <property type="term" value="F:RNA binding"/>
    <property type="evidence" value="ECO:0007669"/>
    <property type="project" value="TreeGrafter"/>
</dbReference>